<feature type="domain" description="NAD-dependent epimerase/dehydratase" evidence="1">
    <location>
        <begin position="3"/>
        <end position="231"/>
    </location>
</feature>
<protein>
    <submittedName>
        <fullName evidence="2">NAD(P)-dependent oxidoreductase</fullName>
    </submittedName>
</protein>
<accession>A0A939PKR8</accession>
<dbReference type="InterPro" id="IPR051783">
    <property type="entry name" value="NAD(P)-dependent_oxidoreduct"/>
</dbReference>
<dbReference type="GO" id="GO:0004029">
    <property type="term" value="F:aldehyde dehydrogenase (NAD+) activity"/>
    <property type="evidence" value="ECO:0007669"/>
    <property type="project" value="TreeGrafter"/>
</dbReference>
<dbReference type="InterPro" id="IPR036291">
    <property type="entry name" value="NAD(P)-bd_dom_sf"/>
</dbReference>
<sequence>MRVLVAGATGVVGRQLVPLLTATGHEVIALSRGGRRQEDPAAGVETVTADALDREALEAAVQKARPDAVVHLLTAIPAELDPRKMEEQFALTNRLRTEGTRNLIAAAQAAGATRIITQGLAYAYDPDGGVGSHSAGAANEDAPFWNEPPKQWRTSLEALKDLERQTAEAGGLVLRFGHLYGPGTAFAADGSTIRQIKAHKMPIVGKGSATFSFTHTHDAATAVVAALTRTSGAGPVTGALNIVDDEPVLLRDWLPAVAEMAGAKKPGKAPAALARLAVGGWGVAFMTRLRGADNARARLELNWRPRYGSWREGFAAELGQ</sequence>
<dbReference type="PANTHER" id="PTHR48079:SF6">
    <property type="entry name" value="NAD(P)-BINDING DOMAIN-CONTAINING PROTEIN-RELATED"/>
    <property type="match status" value="1"/>
</dbReference>
<gene>
    <name evidence="2" type="ORF">J4573_31630</name>
</gene>
<proteinExistence type="predicted"/>
<name>A0A939PKR8_9ACTN</name>
<organism evidence="2 3">
    <name type="scientific">Actinomadura barringtoniae</name>
    <dbReference type="NCBI Taxonomy" id="1427535"/>
    <lineage>
        <taxon>Bacteria</taxon>
        <taxon>Bacillati</taxon>
        <taxon>Actinomycetota</taxon>
        <taxon>Actinomycetes</taxon>
        <taxon>Streptosporangiales</taxon>
        <taxon>Thermomonosporaceae</taxon>
        <taxon>Actinomadura</taxon>
    </lineage>
</organism>
<dbReference type="Pfam" id="PF01370">
    <property type="entry name" value="Epimerase"/>
    <property type="match status" value="1"/>
</dbReference>
<dbReference type="Proteomes" id="UP000669179">
    <property type="component" value="Unassembled WGS sequence"/>
</dbReference>
<dbReference type="Gene3D" id="3.40.50.720">
    <property type="entry name" value="NAD(P)-binding Rossmann-like Domain"/>
    <property type="match status" value="1"/>
</dbReference>
<dbReference type="AlphaFoldDB" id="A0A939PKR8"/>
<dbReference type="InterPro" id="IPR001509">
    <property type="entry name" value="Epimerase_deHydtase"/>
</dbReference>
<reference evidence="2" key="1">
    <citation type="submission" date="2021-03" db="EMBL/GenBank/DDBJ databases">
        <authorList>
            <person name="Kanchanasin P."/>
            <person name="Saeng-In P."/>
            <person name="Phongsopitanun W."/>
            <person name="Yuki M."/>
            <person name="Kudo T."/>
            <person name="Ohkuma M."/>
            <person name="Tanasupawat S."/>
        </authorList>
    </citation>
    <scope>NUCLEOTIDE SEQUENCE</scope>
    <source>
        <strain evidence="2">GKU 128</strain>
    </source>
</reference>
<dbReference type="EMBL" id="JAGEOJ010000014">
    <property type="protein sequence ID" value="MBO2451679.1"/>
    <property type="molecule type" value="Genomic_DNA"/>
</dbReference>
<dbReference type="SUPFAM" id="SSF51735">
    <property type="entry name" value="NAD(P)-binding Rossmann-fold domains"/>
    <property type="match status" value="1"/>
</dbReference>
<comment type="caution">
    <text evidence="2">The sequence shown here is derived from an EMBL/GenBank/DDBJ whole genome shotgun (WGS) entry which is preliminary data.</text>
</comment>
<evidence type="ECO:0000259" key="1">
    <source>
        <dbReference type="Pfam" id="PF01370"/>
    </source>
</evidence>
<dbReference type="GO" id="GO:0005737">
    <property type="term" value="C:cytoplasm"/>
    <property type="evidence" value="ECO:0007669"/>
    <property type="project" value="TreeGrafter"/>
</dbReference>
<evidence type="ECO:0000313" key="2">
    <source>
        <dbReference type="EMBL" id="MBO2451679.1"/>
    </source>
</evidence>
<evidence type="ECO:0000313" key="3">
    <source>
        <dbReference type="Proteomes" id="UP000669179"/>
    </source>
</evidence>
<keyword evidence="3" id="KW-1185">Reference proteome</keyword>
<dbReference type="PANTHER" id="PTHR48079">
    <property type="entry name" value="PROTEIN YEEZ"/>
    <property type="match status" value="1"/>
</dbReference>
<dbReference type="RefSeq" id="WP_208259590.1">
    <property type="nucleotide sequence ID" value="NZ_JAGEOJ010000014.1"/>
</dbReference>